<evidence type="ECO:0000256" key="2">
    <source>
        <dbReference type="ARBA" id="ARBA00022829"/>
    </source>
</evidence>
<dbReference type="InterPro" id="IPR011515">
    <property type="entry name" value="Shugoshin_C"/>
</dbReference>
<reference evidence="5 6" key="1">
    <citation type="journal article" date="2013" name="MBio">
        <title>Genome sequencing of the plant pathogen Taphrina deformans, the causal agent of peach leaf curl.</title>
        <authorList>
            <person name="Cisse O.H."/>
            <person name="Almeida J.M.G.C.F."/>
            <person name="Fonseca A."/>
            <person name="Kumar A.A."/>
            <person name="Salojaervi J."/>
            <person name="Overmyer K."/>
            <person name="Hauser P.M."/>
            <person name="Pagni M."/>
        </authorList>
    </citation>
    <scope>NUCLEOTIDE SEQUENCE [LARGE SCALE GENOMIC DNA]</scope>
    <source>
        <strain evidence="6">PYCC 5710 / ATCC 11124 / CBS 356.35 / IMI 108563 / JCM 9778 / NBRC 8474</strain>
    </source>
</reference>
<feature type="compositionally biased region" description="Basic and acidic residues" evidence="3">
    <location>
        <begin position="83"/>
        <end position="92"/>
    </location>
</feature>
<gene>
    <name evidence="5" type="ORF">TAPDE_005391</name>
</gene>
<evidence type="ECO:0000256" key="3">
    <source>
        <dbReference type="SAM" id="MobiDB-lite"/>
    </source>
</evidence>
<evidence type="ECO:0000259" key="4">
    <source>
        <dbReference type="Pfam" id="PF07557"/>
    </source>
</evidence>
<dbReference type="EMBL" id="CAHR02000324">
    <property type="protein sequence ID" value="CCG84844.1"/>
    <property type="molecule type" value="Genomic_DNA"/>
</dbReference>
<accession>R4XK67</accession>
<dbReference type="GO" id="GO:0005634">
    <property type="term" value="C:nucleus"/>
    <property type="evidence" value="ECO:0007669"/>
    <property type="project" value="InterPro"/>
</dbReference>
<name>R4XK67_TAPDE</name>
<keyword evidence="6" id="KW-1185">Reference proteome</keyword>
<dbReference type="Proteomes" id="UP000013776">
    <property type="component" value="Unassembled WGS sequence"/>
</dbReference>
<evidence type="ECO:0000313" key="6">
    <source>
        <dbReference type="Proteomes" id="UP000013776"/>
    </source>
</evidence>
<dbReference type="AlphaFoldDB" id="R4XK67"/>
<dbReference type="VEuPathDB" id="FungiDB:TAPDE_005391"/>
<keyword evidence="2" id="KW-0159">Chromosome partition</keyword>
<dbReference type="Pfam" id="PF07557">
    <property type="entry name" value="Shugoshin_C"/>
    <property type="match status" value="1"/>
</dbReference>
<organism evidence="5 6">
    <name type="scientific">Taphrina deformans (strain PYCC 5710 / ATCC 11124 / CBS 356.35 / IMI 108563 / JCM 9778 / NBRC 8474)</name>
    <name type="common">Peach leaf curl fungus</name>
    <name type="synonym">Lalaria deformans</name>
    <dbReference type="NCBI Taxonomy" id="1097556"/>
    <lineage>
        <taxon>Eukaryota</taxon>
        <taxon>Fungi</taxon>
        <taxon>Dikarya</taxon>
        <taxon>Ascomycota</taxon>
        <taxon>Taphrinomycotina</taxon>
        <taxon>Taphrinomycetes</taxon>
        <taxon>Taphrinales</taxon>
        <taxon>Taphrinaceae</taxon>
        <taxon>Taphrina</taxon>
    </lineage>
</organism>
<protein>
    <recommendedName>
        <fullName evidence="4">Shugoshin C-terminal domain-containing protein</fullName>
    </recommendedName>
</protein>
<dbReference type="GO" id="GO:0000775">
    <property type="term" value="C:chromosome, centromeric region"/>
    <property type="evidence" value="ECO:0007669"/>
    <property type="project" value="InterPro"/>
</dbReference>
<dbReference type="GO" id="GO:0045132">
    <property type="term" value="P:meiotic chromosome segregation"/>
    <property type="evidence" value="ECO:0007669"/>
    <property type="project" value="InterPro"/>
</dbReference>
<proteinExistence type="inferred from homology"/>
<feature type="compositionally biased region" description="Polar residues" evidence="3">
    <location>
        <begin position="172"/>
        <end position="183"/>
    </location>
</feature>
<evidence type="ECO:0000256" key="1">
    <source>
        <dbReference type="ARBA" id="ARBA00010845"/>
    </source>
</evidence>
<evidence type="ECO:0000313" key="5">
    <source>
        <dbReference type="EMBL" id="CCG84844.1"/>
    </source>
</evidence>
<feature type="region of interest" description="Disordered" evidence="3">
    <location>
        <begin position="1"/>
        <end position="183"/>
    </location>
</feature>
<comment type="similarity">
    <text evidence="1">Belongs to the shugoshin family.</text>
</comment>
<feature type="domain" description="Shugoshin C-terminal" evidence="4">
    <location>
        <begin position="119"/>
        <end position="139"/>
    </location>
</feature>
<sequence>MNFEPLQLFPQNSEHDQGSTKRSSRAYSTSDDDKENAPSERRSTASIKLLHSSPVKSRTALNLIADPLPSHNIQASLPTPTKPLKEVQEVKSEPVSPSLENEARQDLHAMQGTEEMAGRSRRGKTVNYAEPSLRHKMRRTESLPGDKRRKSTYRRSSSTMLEDRRSSSSFSTAAQQAITIEED</sequence>
<comment type="caution">
    <text evidence="5">The sequence shown here is derived from an EMBL/GenBank/DDBJ whole genome shotgun (WGS) entry which is preliminary data.</text>
</comment>